<sequence>MSVGEVCISVIDMSILASMIIVIVLVLRLLFKRAPGWIRVLLWGIVALRLIIPTTIESPLSLVPDNYPIENFREKLYADTIDNTDGGDPLVIRGSGGAESEREDASNVPSDAGKTAESSDTGEEEKTPGEAGTQSKENDYDTSLTIPLLRINLPDDYEIACIWLAGLIVMLAYMAISRIGLGRKLREAVLLRDNIYQSDRVNSAFVLGFFKPRIYVPFGIEERELETVIEHERAHIRRRDNKWKPLGFAILAVHWFNPLVWLSYVLFCRDIEFACDEKVIKKLDNEQRADYMQALLSCSVSRSRFNACPLAFGEVGIKERVKTVMNYRKPSVWVILIAVLACAALAVCFLTGKKTGAEFEMRGDNIADIDPDYIVSEIRKAEKLNPDAEIYTRPGGFSLDMDSDFELWDNQTIVFYFKRQDGMYREQLRFFGDSDMFFLPGESRVAAPETVYLLEDYLNALKYMPKDEIRRMCPNADLYLIDFVGFSEAEELNRVITYSKDGVTNLGEKLIHIVIGPMHGSDEDGYSGTGDEMIHLFYGTESAADQHGAAAELWFDASGGSTRVEKSFLQFPNAVFSCTDSAVEVSSGKMTVLYGGLPVRDAYICDINGDGSPDFCSTINIGSGIVDSRVIICDYANGKIYVIEDRGKTDYMLRTDNAGLLCLDRFDYNSVNLISSEYLTIKPEYPCLPLGAFKNGSFT</sequence>
<reference evidence="4" key="1">
    <citation type="journal article" date="2021" name="Proc. Natl. Acad. Sci. U.S.A.">
        <title>A Catalog of Tens of Thousands of Viruses from Human Metagenomes Reveals Hidden Associations with Chronic Diseases.</title>
        <authorList>
            <person name="Tisza M.J."/>
            <person name="Buck C.B."/>
        </authorList>
    </citation>
    <scope>NUCLEOTIDE SEQUENCE</scope>
    <source>
        <strain evidence="4">Ct0UO21</strain>
    </source>
</reference>
<dbReference type="CDD" id="cd07341">
    <property type="entry name" value="M56_BlaR1_MecR1_like"/>
    <property type="match status" value="1"/>
</dbReference>
<name>A0A8S5PE72_9CAUD</name>
<dbReference type="InterPro" id="IPR008756">
    <property type="entry name" value="Peptidase_M56"/>
</dbReference>
<keyword evidence="2" id="KW-0812">Transmembrane</keyword>
<evidence type="ECO:0000256" key="2">
    <source>
        <dbReference type="SAM" id="Phobius"/>
    </source>
</evidence>
<feature type="transmembrane region" description="Helical" evidence="2">
    <location>
        <begin position="332"/>
        <end position="352"/>
    </location>
</feature>
<keyword evidence="2" id="KW-0472">Membrane</keyword>
<feature type="transmembrane region" description="Helical" evidence="2">
    <location>
        <begin position="6"/>
        <end position="30"/>
    </location>
</feature>
<evidence type="ECO:0000313" key="4">
    <source>
        <dbReference type="EMBL" id="DAE04516.1"/>
    </source>
</evidence>
<keyword evidence="2" id="KW-1133">Transmembrane helix</keyword>
<dbReference type="EMBL" id="BK015390">
    <property type="protein sequence ID" value="DAE04516.1"/>
    <property type="molecule type" value="Genomic_DNA"/>
</dbReference>
<feature type="region of interest" description="Disordered" evidence="1">
    <location>
        <begin position="87"/>
        <end position="138"/>
    </location>
</feature>
<feature type="transmembrane region" description="Helical" evidence="2">
    <location>
        <begin position="157"/>
        <end position="176"/>
    </location>
</feature>
<proteinExistence type="predicted"/>
<feature type="domain" description="Peptidase M56" evidence="3">
    <location>
        <begin position="159"/>
        <end position="323"/>
    </location>
</feature>
<protein>
    <recommendedName>
        <fullName evidence="3">Peptidase M56 domain-containing protein</fullName>
    </recommendedName>
</protein>
<feature type="transmembrane region" description="Helical" evidence="2">
    <location>
        <begin position="246"/>
        <end position="267"/>
    </location>
</feature>
<organism evidence="4">
    <name type="scientific">Siphoviridae sp. ct0UO21</name>
    <dbReference type="NCBI Taxonomy" id="2825293"/>
    <lineage>
        <taxon>Viruses</taxon>
        <taxon>Duplodnaviria</taxon>
        <taxon>Heunggongvirae</taxon>
        <taxon>Uroviricota</taxon>
        <taxon>Caudoviricetes</taxon>
    </lineage>
</organism>
<evidence type="ECO:0000256" key="1">
    <source>
        <dbReference type="SAM" id="MobiDB-lite"/>
    </source>
</evidence>
<dbReference type="Pfam" id="PF05569">
    <property type="entry name" value="Peptidase_M56"/>
    <property type="match status" value="1"/>
</dbReference>
<dbReference type="InterPro" id="IPR052173">
    <property type="entry name" value="Beta-lactam_resp_regulator"/>
</dbReference>
<evidence type="ECO:0000259" key="3">
    <source>
        <dbReference type="Pfam" id="PF05569"/>
    </source>
</evidence>
<accession>A0A8S5PE72</accession>
<dbReference type="PANTHER" id="PTHR34978:SF3">
    <property type="entry name" value="SLR0241 PROTEIN"/>
    <property type="match status" value="1"/>
</dbReference>
<dbReference type="PANTHER" id="PTHR34978">
    <property type="entry name" value="POSSIBLE SENSOR-TRANSDUCER PROTEIN BLAR"/>
    <property type="match status" value="1"/>
</dbReference>